<keyword evidence="4 10" id="KW-0812">Transmembrane</keyword>
<dbReference type="Proteomes" id="UP000198287">
    <property type="component" value="Unassembled WGS sequence"/>
</dbReference>
<comment type="subcellular location">
    <subcellularLocation>
        <location evidence="1">Membrane</location>
        <topology evidence="1">Multi-pass membrane protein</topology>
    </subcellularLocation>
</comment>
<evidence type="ECO:0000256" key="6">
    <source>
        <dbReference type="ARBA" id="ARBA00022989"/>
    </source>
</evidence>
<gene>
    <name evidence="11" type="ORF">Fcan01_01048</name>
</gene>
<dbReference type="GO" id="GO:0042761">
    <property type="term" value="P:very long-chain fatty acid biosynthetic process"/>
    <property type="evidence" value="ECO:0007669"/>
    <property type="project" value="TreeGrafter"/>
</dbReference>
<evidence type="ECO:0000256" key="5">
    <source>
        <dbReference type="ARBA" id="ARBA00022832"/>
    </source>
</evidence>
<evidence type="ECO:0000256" key="7">
    <source>
        <dbReference type="ARBA" id="ARBA00023098"/>
    </source>
</evidence>
<feature type="transmembrane region" description="Helical" evidence="10">
    <location>
        <begin position="255"/>
        <end position="274"/>
    </location>
</feature>
<evidence type="ECO:0000256" key="4">
    <source>
        <dbReference type="ARBA" id="ARBA00022692"/>
    </source>
</evidence>
<reference evidence="11 12" key="1">
    <citation type="submission" date="2015-12" db="EMBL/GenBank/DDBJ databases">
        <title>The genome of Folsomia candida.</title>
        <authorList>
            <person name="Faddeeva A."/>
            <person name="Derks M.F."/>
            <person name="Anvar Y."/>
            <person name="Smit S."/>
            <person name="Van Straalen N."/>
            <person name="Roelofs D."/>
        </authorList>
    </citation>
    <scope>NUCLEOTIDE SEQUENCE [LARGE SCALE GENOMIC DNA]</scope>
    <source>
        <strain evidence="11 12">VU population</strain>
        <tissue evidence="11">Whole body</tissue>
    </source>
</reference>
<feature type="transmembrane region" description="Helical" evidence="10">
    <location>
        <begin position="216"/>
        <end position="235"/>
    </location>
</feature>
<dbReference type="PANTHER" id="PTHR11157:SF17">
    <property type="entry name" value="ELONGATION OF VERY LONG CHAIN FATTY ACIDS PROTEIN 6"/>
    <property type="match status" value="1"/>
</dbReference>
<evidence type="ECO:0000256" key="10">
    <source>
        <dbReference type="RuleBase" id="RU361115"/>
    </source>
</evidence>
<dbReference type="EC" id="2.3.1.199" evidence="10"/>
<keyword evidence="2 10" id="KW-0444">Lipid biosynthesis</keyword>
<dbReference type="GO" id="GO:0034626">
    <property type="term" value="P:fatty acid elongation, polyunsaturated fatty acid"/>
    <property type="evidence" value="ECO:0007669"/>
    <property type="project" value="TreeGrafter"/>
</dbReference>
<dbReference type="InterPro" id="IPR002076">
    <property type="entry name" value="ELO_fam"/>
</dbReference>
<dbReference type="GO" id="GO:0030148">
    <property type="term" value="P:sphingolipid biosynthetic process"/>
    <property type="evidence" value="ECO:0007669"/>
    <property type="project" value="TreeGrafter"/>
</dbReference>
<dbReference type="GO" id="GO:0019367">
    <property type="term" value="P:fatty acid elongation, saturated fatty acid"/>
    <property type="evidence" value="ECO:0007669"/>
    <property type="project" value="TreeGrafter"/>
</dbReference>
<evidence type="ECO:0000256" key="2">
    <source>
        <dbReference type="ARBA" id="ARBA00022516"/>
    </source>
</evidence>
<keyword evidence="6 10" id="KW-1133">Transmembrane helix</keyword>
<evidence type="ECO:0000256" key="9">
    <source>
        <dbReference type="ARBA" id="ARBA00023160"/>
    </source>
</evidence>
<evidence type="ECO:0000256" key="3">
    <source>
        <dbReference type="ARBA" id="ARBA00022679"/>
    </source>
</evidence>
<keyword evidence="12" id="KW-1185">Reference proteome</keyword>
<dbReference type="Pfam" id="PF01151">
    <property type="entry name" value="ELO"/>
    <property type="match status" value="1"/>
</dbReference>
<keyword evidence="9 10" id="KW-0275">Fatty acid biosynthesis</keyword>
<proteinExistence type="inferred from homology"/>
<keyword evidence="8 10" id="KW-0472">Membrane</keyword>
<dbReference type="GO" id="GO:0005789">
    <property type="term" value="C:endoplasmic reticulum membrane"/>
    <property type="evidence" value="ECO:0007669"/>
    <property type="project" value="TreeGrafter"/>
</dbReference>
<dbReference type="PANTHER" id="PTHR11157">
    <property type="entry name" value="FATTY ACID ACYL TRANSFERASE-RELATED"/>
    <property type="match status" value="1"/>
</dbReference>
<comment type="similarity">
    <text evidence="10">Belongs to the ELO family.</text>
</comment>
<keyword evidence="7 10" id="KW-0443">Lipid metabolism</keyword>
<comment type="catalytic activity">
    <reaction evidence="10">
        <text>a very-long-chain acyl-CoA + malonyl-CoA + H(+) = a very-long-chain 3-oxoacyl-CoA + CO2 + CoA</text>
        <dbReference type="Rhea" id="RHEA:32727"/>
        <dbReference type="ChEBI" id="CHEBI:15378"/>
        <dbReference type="ChEBI" id="CHEBI:16526"/>
        <dbReference type="ChEBI" id="CHEBI:57287"/>
        <dbReference type="ChEBI" id="CHEBI:57384"/>
        <dbReference type="ChEBI" id="CHEBI:90725"/>
        <dbReference type="ChEBI" id="CHEBI:90736"/>
        <dbReference type="EC" id="2.3.1.199"/>
    </reaction>
</comment>
<feature type="transmembrane region" description="Helical" evidence="10">
    <location>
        <begin position="51"/>
        <end position="71"/>
    </location>
</feature>
<comment type="caution">
    <text evidence="10">Lacks conserved residue(s) required for the propagation of feature annotation.</text>
</comment>
<dbReference type="AlphaFoldDB" id="A0A226F0E2"/>
<evidence type="ECO:0000313" key="12">
    <source>
        <dbReference type="Proteomes" id="UP000198287"/>
    </source>
</evidence>
<evidence type="ECO:0000256" key="1">
    <source>
        <dbReference type="ARBA" id="ARBA00004141"/>
    </source>
</evidence>
<evidence type="ECO:0000256" key="8">
    <source>
        <dbReference type="ARBA" id="ARBA00023136"/>
    </source>
</evidence>
<protein>
    <recommendedName>
        <fullName evidence="10">Elongation of very long chain fatty acids protein</fullName>
        <ecNumber evidence="10">2.3.1.199</ecNumber>
    </recommendedName>
    <alternativeName>
        <fullName evidence="10">Very-long-chain 3-oxoacyl-CoA synthase</fullName>
    </alternativeName>
</protein>
<evidence type="ECO:0000313" key="11">
    <source>
        <dbReference type="EMBL" id="OXA62874.1"/>
    </source>
</evidence>
<sequence length="287" mass="33134">MAHQFQNYTQNDDWNRWEVETLQENKKEYYPFEHVNADTLYFQFSNFQFPILSYALVFIYLIGIVTTLRFMQDRKPYNSLKSLLISLFVINAIFGIGATIRTLPRVRDSIFKQDGLYNLLCVRNGPLNFDFFWVIMYHWSKLWQLAETFLIILLKKNLTLLHVVHHSIMAFMSAAIAPYGEPLMYCIFFLNVLQHAMTYPILVAKMLEFKVWKGSNAFILLMEMGVVAAGVGGSVYTQTVIGNGGDCVRNPTSIVLFNIGIWSILLLVGKMLYAEIVSKKYKGKKAE</sequence>
<keyword evidence="5 10" id="KW-0276">Fatty acid metabolism</keyword>
<dbReference type="GO" id="GO:0034625">
    <property type="term" value="P:fatty acid elongation, monounsaturated fatty acid"/>
    <property type="evidence" value="ECO:0007669"/>
    <property type="project" value="TreeGrafter"/>
</dbReference>
<keyword evidence="3 10" id="KW-0808">Transferase</keyword>
<comment type="caution">
    <text evidence="11">The sequence shown here is derived from an EMBL/GenBank/DDBJ whole genome shotgun (WGS) entry which is preliminary data.</text>
</comment>
<feature type="transmembrane region" description="Helical" evidence="10">
    <location>
        <begin position="83"/>
        <end position="103"/>
    </location>
</feature>
<dbReference type="GO" id="GO:0009922">
    <property type="term" value="F:fatty acid elongase activity"/>
    <property type="evidence" value="ECO:0007669"/>
    <property type="project" value="UniProtKB-EC"/>
</dbReference>
<accession>A0A226F0E2</accession>
<name>A0A226F0E2_FOLCA</name>
<organism evidence="11 12">
    <name type="scientific">Folsomia candida</name>
    <name type="common">Springtail</name>
    <dbReference type="NCBI Taxonomy" id="158441"/>
    <lineage>
        <taxon>Eukaryota</taxon>
        <taxon>Metazoa</taxon>
        <taxon>Ecdysozoa</taxon>
        <taxon>Arthropoda</taxon>
        <taxon>Hexapoda</taxon>
        <taxon>Collembola</taxon>
        <taxon>Entomobryomorpha</taxon>
        <taxon>Isotomoidea</taxon>
        <taxon>Isotomidae</taxon>
        <taxon>Proisotominae</taxon>
        <taxon>Folsomia</taxon>
    </lineage>
</organism>
<dbReference type="EMBL" id="LNIX01000001">
    <property type="protein sequence ID" value="OXA62874.1"/>
    <property type="molecule type" value="Genomic_DNA"/>
</dbReference>